<comment type="caution">
    <text evidence="2">The sequence shown here is derived from an EMBL/GenBank/DDBJ whole genome shotgun (WGS) entry which is preliminary data.</text>
</comment>
<evidence type="ECO:0000313" key="2">
    <source>
        <dbReference type="EMBL" id="PQQ12683.1"/>
    </source>
</evidence>
<sequence>MIEYLKCKASLHYMCKFPIANTIVYSSSDIVEPGLDQYKQVLDDDSDPEDDDLDPNDDDPDPEDGLFDDDQTINS</sequence>
<accession>A0A314Z1W7</accession>
<gene>
    <name evidence="2" type="ORF">Pyn_05826</name>
</gene>
<keyword evidence="3" id="KW-1185">Reference proteome</keyword>
<reference evidence="2 3" key="1">
    <citation type="submission" date="2018-02" db="EMBL/GenBank/DDBJ databases">
        <title>Draft genome of wild Prunus yedoensis var. nudiflora.</title>
        <authorList>
            <person name="Baek S."/>
            <person name="Kim J.-H."/>
            <person name="Choi K."/>
            <person name="Kim G.-B."/>
            <person name="Cho A."/>
            <person name="Jang H."/>
            <person name="Shin C.-H."/>
            <person name="Yu H.-J."/>
            <person name="Mun J.-H."/>
        </authorList>
    </citation>
    <scope>NUCLEOTIDE SEQUENCE [LARGE SCALE GENOMIC DNA]</scope>
    <source>
        <strain evidence="3">cv. Jeju island</strain>
        <tissue evidence="2">Leaf</tissue>
    </source>
</reference>
<dbReference type="EMBL" id="PJQY01000337">
    <property type="protein sequence ID" value="PQQ12683.1"/>
    <property type="molecule type" value="Genomic_DNA"/>
</dbReference>
<evidence type="ECO:0000256" key="1">
    <source>
        <dbReference type="SAM" id="MobiDB-lite"/>
    </source>
</evidence>
<organism evidence="2 3">
    <name type="scientific">Prunus yedoensis var. nudiflora</name>
    <dbReference type="NCBI Taxonomy" id="2094558"/>
    <lineage>
        <taxon>Eukaryota</taxon>
        <taxon>Viridiplantae</taxon>
        <taxon>Streptophyta</taxon>
        <taxon>Embryophyta</taxon>
        <taxon>Tracheophyta</taxon>
        <taxon>Spermatophyta</taxon>
        <taxon>Magnoliopsida</taxon>
        <taxon>eudicotyledons</taxon>
        <taxon>Gunneridae</taxon>
        <taxon>Pentapetalae</taxon>
        <taxon>rosids</taxon>
        <taxon>fabids</taxon>
        <taxon>Rosales</taxon>
        <taxon>Rosaceae</taxon>
        <taxon>Amygdaloideae</taxon>
        <taxon>Amygdaleae</taxon>
        <taxon>Prunus</taxon>
    </lineage>
</organism>
<feature type="region of interest" description="Disordered" evidence="1">
    <location>
        <begin position="40"/>
        <end position="75"/>
    </location>
</feature>
<dbReference type="AlphaFoldDB" id="A0A314Z1W7"/>
<protein>
    <submittedName>
        <fullName evidence="2">Uncharacterized protein</fullName>
    </submittedName>
</protein>
<name>A0A314Z1W7_PRUYE</name>
<proteinExistence type="predicted"/>
<dbReference type="Proteomes" id="UP000250321">
    <property type="component" value="Unassembled WGS sequence"/>
</dbReference>
<feature type="compositionally biased region" description="Acidic residues" evidence="1">
    <location>
        <begin position="43"/>
        <end position="75"/>
    </location>
</feature>
<evidence type="ECO:0000313" key="3">
    <source>
        <dbReference type="Proteomes" id="UP000250321"/>
    </source>
</evidence>